<evidence type="ECO:0000313" key="4">
    <source>
        <dbReference type="WBParaSite" id="TMUE_0000002259.1"/>
    </source>
</evidence>
<sequence length="527" mass="58785">MKREKGVEISELWTDLINETRMSRSGRSTSALTEATTSSVQDVSESQVDFGVDHGGIIQSSGANAPDECGAKTHLNTQPDPGRRKREVEPATGFGALRTVRRENCILSMPGNRQRLIEEFRDITASSEETAARYIDLAGSVPLAVQLFMEVASEAYSEEGNNSAENSNADNDTVADSMLESPSVVTGPVEPLIAEDDYEELYSDHPFVQSLPSTRASPALKRRTLESLFRPPDDLMFHGSWEDARVEAKAKNRWLLVNVQDPTEFQCQVLNRDIWSHSAVRDLVSNNFVFYQVLKTSTIGRRLISYYNVRSFPFVGIIDPRTGQFMALLNTTDAVIYCEKIATFLEGHPSPSGNFTGTFDPDIVFLGATSSASTNGMQASVDVRKRLSDISLDVKEINKKKKIDELVDAFHQASSSSNGLVEDLTWKKFIVGDDPENISGPFVTFIFRFADGSKSICRFLTAARLKDVFAYVEQRLQYPARKRNFALGYPRRLFTVEHAERTLAELHLNSQEVVDFERCFAKGPIRG</sequence>
<dbReference type="WBParaSite" id="TMUE_0000002259.1">
    <property type="protein sequence ID" value="TMUE_0000002259.1"/>
    <property type="gene ID" value="WBGene00298109"/>
</dbReference>
<dbReference type="PANTHER" id="PTHR23322:SF6">
    <property type="entry name" value="UBX DOMAIN-CONTAINING PROTEIN 7"/>
    <property type="match status" value="1"/>
</dbReference>
<dbReference type="InterPro" id="IPR029071">
    <property type="entry name" value="Ubiquitin-like_domsf"/>
</dbReference>
<dbReference type="Pfam" id="PF00789">
    <property type="entry name" value="UBX"/>
    <property type="match status" value="1"/>
</dbReference>
<evidence type="ECO:0000256" key="1">
    <source>
        <dbReference type="SAM" id="MobiDB-lite"/>
    </source>
</evidence>
<evidence type="ECO:0000313" key="3">
    <source>
        <dbReference type="Proteomes" id="UP000046395"/>
    </source>
</evidence>
<dbReference type="InterPro" id="IPR006577">
    <property type="entry name" value="UAS"/>
</dbReference>
<dbReference type="STRING" id="70415.A0A5S6Q522"/>
<dbReference type="PROSITE" id="PS50033">
    <property type="entry name" value="UBX"/>
    <property type="match status" value="1"/>
</dbReference>
<accession>A0A5S6Q522</accession>
<dbReference type="CDD" id="cd01767">
    <property type="entry name" value="UBX"/>
    <property type="match status" value="1"/>
</dbReference>
<feature type="region of interest" description="Disordered" evidence="1">
    <location>
        <begin position="23"/>
        <end position="44"/>
    </location>
</feature>
<dbReference type="AlphaFoldDB" id="A0A5S6Q522"/>
<feature type="domain" description="UBX" evidence="2">
    <location>
        <begin position="438"/>
        <end position="516"/>
    </location>
</feature>
<evidence type="ECO:0000259" key="2">
    <source>
        <dbReference type="PROSITE" id="PS50033"/>
    </source>
</evidence>
<dbReference type="SUPFAM" id="SSF52833">
    <property type="entry name" value="Thioredoxin-like"/>
    <property type="match status" value="1"/>
</dbReference>
<dbReference type="Pfam" id="PF13899">
    <property type="entry name" value="Thioredoxin_7"/>
    <property type="match status" value="1"/>
</dbReference>
<dbReference type="Gene3D" id="3.40.30.10">
    <property type="entry name" value="Glutaredoxin"/>
    <property type="match status" value="1"/>
</dbReference>
<dbReference type="Gene3D" id="3.10.20.90">
    <property type="entry name" value="Phosphatidylinositol 3-kinase Catalytic Subunit, Chain A, domain 1"/>
    <property type="match status" value="1"/>
</dbReference>
<reference evidence="4" key="1">
    <citation type="submission" date="2019-12" db="UniProtKB">
        <authorList>
            <consortium name="WormBaseParasite"/>
        </authorList>
    </citation>
    <scope>IDENTIFICATION</scope>
</reference>
<proteinExistence type="predicted"/>
<keyword evidence="3" id="KW-1185">Reference proteome</keyword>
<dbReference type="InterPro" id="IPR001012">
    <property type="entry name" value="UBX_dom"/>
</dbReference>
<dbReference type="SMART" id="SM00594">
    <property type="entry name" value="UAS"/>
    <property type="match status" value="1"/>
</dbReference>
<feature type="compositionally biased region" description="Low complexity" evidence="1">
    <location>
        <begin position="28"/>
        <end position="44"/>
    </location>
</feature>
<dbReference type="GO" id="GO:0043161">
    <property type="term" value="P:proteasome-mediated ubiquitin-dependent protein catabolic process"/>
    <property type="evidence" value="ECO:0007669"/>
    <property type="project" value="TreeGrafter"/>
</dbReference>
<protein>
    <submittedName>
        <fullName evidence="4">UBX domain-containing protein</fullName>
    </submittedName>
</protein>
<feature type="region of interest" description="Disordered" evidence="1">
    <location>
        <begin position="62"/>
        <end position="88"/>
    </location>
</feature>
<dbReference type="PANTHER" id="PTHR23322">
    <property type="entry name" value="FAS-ASSOCIATED PROTEIN"/>
    <property type="match status" value="1"/>
</dbReference>
<dbReference type="InterPro" id="IPR050730">
    <property type="entry name" value="UBX_domain-protein"/>
</dbReference>
<dbReference type="SUPFAM" id="SSF54236">
    <property type="entry name" value="Ubiquitin-like"/>
    <property type="match status" value="1"/>
</dbReference>
<name>A0A5S6Q522_TRIMR</name>
<organism evidence="3 4">
    <name type="scientific">Trichuris muris</name>
    <name type="common">Mouse whipworm</name>
    <dbReference type="NCBI Taxonomy" id="70415"/>
    <lineage>
        <taxon>Eukaryota</taxon>
        <taxon>Metazoa</taxon>
        <taxon>Ecdysozoa</taxon>
        <taxon>Nematoda</taxon>
        <taxon>Enoplea</taxon>
        <taxon>Dorylaimia</taxon>
        <taxon>Trichinellida</taxon>
        <taxon>Trichuridae</taxon>
        <taxon>Trichuris</taxon>
    </lineage>
</organism>
<dbReference type="CDD" id="cd02958">
    <property type="entry name" value="UAS"/>
    <property type="match status" value="1"/>
</dbReference>
<dbReference type="GO" id="GO:0043130">
    <property type="term" value="F:ubiquitin binding"/>
    <property type="evidence" value="ECO:0007669"/>
    <property type="project" value="TreeGrafter"/>
</dbReference>
<dbReference type="GO" id="GO:0005634">
    <property type="term" value="C:nucleus"/>
    <property type="evidence" value="ECO:0007669"/>
    <property type="project" value="TreeGrafter"/>
</dbReference>
<dbReference type="Proteomes" id="UP000046395">
    <property type="component" value="Unassembled WGS sequence"/>
</dbReference>
<dbReference type="InterPro" id="IPR036249">
    <property type="entry name" value="Thioredoxin-like_sf"/>
</dbReference>